<dbReference type="eggNOG" id="COG1476">
    <property type="taxonomic scope" value="Bacteria"/>
</dbReference>
<name>A0A096B5R8_FLAPL</name>
<dbReference type="EMBL" id="ADLO01000089">
    <property type="protein sequence ID" value="KGF54375.1"/>
    <property type="molecule type" value="Genomic_DNA"/>
</dbReference>
<sequence length="116" mass="13249">MYDFSYPLGNAVKSTRYQRGLTQLQVAEMADIDVRTVMNIENYKANPKMEVLFPLIRTLRVDARTIFNPELERDAPMFQQLRLMVEECSEQEAEALIPVVESVIAALRAKDAIEIG</sequence>
<evidence type="ECO:0000259" key="1">
    <source>
        <dbReference type="PROSITE" id="PS50943"/>
    </source>
</evidence>
<evidence type="ECO:0000313" key="2">
    <source>
        <dbReference type="EMBL" id="KGF54375.1"/>
    </source>
</evidence>
<dbReference type="PATRIC" id="fig|742738.3.peg.2960"/>
<dbReference type="Proteomes" id="UP000029585">
    <property type="component" value="Unassembled WGS sequence"/>
</dbReference>
<protein>
    <recommendedName>
        <fullName evidence="1">HTH cro/C1-type domain-containing protein</fullName>
    </recommendedName>
</protein>
<proteinExistence type="predicted"/>
<dbReference type="CDD" id="cd00093">
    <property type="entry name" value="HTH_XRE"/>
    <property type="match status" value="1"/>
</dbReference>
<dbReference type="Pfam" id="PF01381">
    <property type="entry name" value="HTH_3"/>
    <property type="match status" value="1"/>
</dbReference>
<keyword evidence="3" id="KW-1185">Reference proteome</keyword>
<dbReference type="GO" id="GO:0003677">
    <property type="term" value="F:DNA binding"/>
    <property type="evidence" value="ECO:0007669"/>
    <property type="project" value="InterPro"/>
</dbReference>
<dbReference type="PROSITE" id="PS50943">
    <property type="entry name" value="HTH_CROC1"/>
    <property type="match status" value="1"/>
</dbReference>
<evidence type="ECO:0000313" key="3">
    <source>
        <dbReference type="Proteomes" id="UP000029585"/>
    </source>
</evidence>
<accession>A0A096B5R8</accession>
<dbReference type="Gene3D" id="1.10.260.40">
    <property type="entry name" value="lambda repressor-like DNA-binding domains"/>
    <property type="match status" value="1"/>
</dbReference>
<organism evidence="2 3">
    <name type="scientific">Flavonifractor plautii 1_3_50AFAA</name>
    <dbReference type="NCBI Taxonomy" id="742738"/>
    <lineage>
        <taxon>Bacteria</taxon>
        <taxon>Bacillati</taxon>
        <taxon>Bacillota</taxon>
        <taxon>Clostridia</taxon>
        <taxon>Eubacteriales</taxon>
        <taxon>Oscillospiraceae</taxon>
        <taxon>Flavonifractor</taxon>
    </lineage>
</organism>
<dbReference type="InterPro" id="IPR010982">
    <property type="entry name" value="Lambda_DNA-bd_dom_sf"/>
</dbReference>
<dbReference type="SUPFAM" id="SSF47413">
    <property type="entry name" value="lambda repressor-like DNA-binding domains"/>
    <property type="match status" value="1"/>
</dbReference>
<reference evidence="2 3" key="1">
    <citation type="submission" date="2011-08" db="EMBL/GenBank/DDBJ databases">
        <title>The Genome Sequence of Clostridium orbiscindens 1_3_50AFAA.</title>
        <authorList>
            <consortium name="The Broad Institute Genome Sequencing Platform"/>
            <person name="Earl A."/>
            <person name="Ward D."/>
            <person name="Feldgarden M."/>
            <person name="Gevers D."/>
            <person name="Daigneault M."/>
            <person name="Strauss J."/>
            <person name="Allen-Vercoe E."/>
            <person name="Young S.K."/>
            <person name="Zeng Q."/>
            <person name="Gargeya S."/>
            <person name="Fitzgerald M."/>
            <person name="Haas B."/>
            <person name="Abouelleil A."/>
            <person name="Alvarado L."/>
            <person name="Arachchi H.M."/>
            <person name="Berlin A."/>
            <person name="Brown A."/>
            <person name="Chapman S.B."/>
            <person name="Chen Z."/>
            <person name="Dunbar C."/>
            <person name="Freedman E."/>
            <person name="Gearin G."/>
            <person name="Gellesch M."/>
            <person name="Goldberg J."/>
            <person name="Griggs A."/>
            <person name="Gujja S."/>
            <person name="Heiman D."/>
            <person name="Howarth C."/>
            <person name="Larson L."/>
            <person name="Lui A."/>
            <person name="MacDonald P.J.P."/>
            <person name="Montmayeur A."/>
            <person name="Murphy C."/>
            <person name="Neiman D."/>
            <person name="Pearson M."/>
            <person name="Priest M."/>
            <person name="Roberts A."/>
            <person name="Saif S."/>
            <person name="Shea T."/>
            <person name="Shenoy N."/>
            <person name="Sisk P."/>
            <person name="Stolte C."/>
            <person name="Sykes S."/>
            <person name="Wortman J."/>
            <person name="Nusbaum C."/>
            <person name="Birren B."/>
        </authorList>
    </citation>
    <scope>NUCLEOTIDE SEQUENCE [LARGE SCALE GENOMIC DNA]</scope>
    <source>
        <strain evidence="2 3">1_3_50AFAA</strain>
    </source>
</reference>
<dbReference type="AlphaFoldDB" id="A0A096B5R8"/>
<gene>
    <name evidence="2" type="ORF">HMPREF9460_02879</name>
</gene>
<comment type="caution">
    <text evidence="2">The sequence shown here is derived from an EMBL/GenBank/DDBJ whole genome shotgun (WGS) entry which is preliminary data.</text>
</comment>
<dbReference type="InterPro" id="IPR001387">
    <property type="entry name" value="Cro/C1-type_HTH"/>
</dbReference>
<feature type="domain" description="HTH cro/C1-type" evidence="1">
    <location>
        <begin position="12"/>
        <end position="66"/>
    </location>
</feature>
<dbReference type="SMART" id="SM00530">
    <property type="entry name" value="HTH_XRE"/>
    <property type="match status" value="1"/>
</dbReference>
<dbReference type="HOGENOM" id="CLU_066192_17_4_9"/>
<dbReference type="RefSeq" id="WP_009260887.1">
    <property type="nucleotide sequence ID" value="NZ_KN174164.1"/>
</dbReference>